<protein>
    <recommendedName>
        <fullName evidence="3">DUF1684 domain-containing protein</fullName>
    </recommendedName>
</protein>
<gene>
    <name evidence="1" type="ORF">GCM10007049_36630</name>
</gene>
<evidence type="ECO:0000313" key="1">
    <source>
        <dbReference type="EMBL" id="GGZ39901.1"/>
    </source>
</evidence>
<dbReference type="PANTHER" id="PTHR41913:SF1">
    <property type="entry name" value="DUF1684 DOMAIN-CONTAINING PROTEIN"/>
    <property type="match status" value="1"/>
</dbReference>
<comment type="caution">
    <text evidence="1">The sequence shown here is derived from an EMBL/GenBank/DDBJ whole genome shotgun (WGS) entry which is preliminary data.</text>
</comment>
<dbReference type="AlphaFoldDB" id="A0A918QAP0"/>
<keyword evidence="2" id="KW-1185">Reference proteome</keyword>
<dbReference type="Proteomes" id="UP000619457">
    <property type="component" value="Unassembled WGS sequence"/>
</dbReference>
<sequence length="205" mass="23345">MNQKRVLLTIGGLIAVTAIFYMFSGGADVEDYKARVLAERTRQFKFLKFNDESPLTPDQKKELDSLDCFDVAPEYKVRARLVPLQERQVLEIPMTDGTQEKYLKHSYAEFELNGKALRLLLLQSVTEPDKKNFFLPFADKTSGESTYGGGRYLNIRQDGFNSITLDFNLAYNPYCAYNPDFACPIPPKENLLEVAIEAGEKNYSK</sequence>
<reference evidence="1" key="2">
    <citation type="submission" date="2020-09" db="EMBL/GenBank/DDBJ databases">
        <authorList>
            <person name="Sun Q."/>
            <person name="Kim S."/>
        </authorList>
    </citation>
    <scope>NUCLEOTIDE SEQUENCE</scope>
    <source>
        <strain evidence="1">KCTC 12368</strain>
    </source>
</reference>
<dbReference type="EMBL" id="BMWX01000009">
    <property type="protein sequence ID" value="GGZ39901.1"/>
    <property type="molecule type" value="Genomic_DNA"/>
</dbReference>
<accession>A0A918QAP0</accession>
<reference evidence="1" key="1">
    <citation type="journal article" date="2014" name="Int. J. Syst. Evol. Microbiol.">
        <title>Complete genome sequence of Corynebacterium casei LMG S-19264T (=DSM 44701T), isolated from a smear-ripened cheese.</title>
        <authorList>
            <consortium name="US DOE Joint Genome Institute (JGI-PGF)"/>
            <person name="Walter F."/>
            <person name="Albersmeier A."/>
            <person name="Kalinowski J."/>
            <person name="Ruckert C."/>
        </authorList>
    </citation>
    <scope>NUCLEOTIDE SEQUENCE</scope>
    <source>
        <strain evidence="1">KCTC 12368</strain>
    </source>
</reference>
<dbReference type="InterPro" id="IPR012467">
    <property type="entry name" value="DUF1684"/>
</dbReference>
<evidence type="ECO:0008006" key="3">
    <source>
        <dbReference type="Google" id="ProtNLM"/>
    </source>
</evidence>
<dbReference type="PANTHER" id="PTHR41913">
    <property type="entry name" value="DUF1684 DOMAIN-CONTAINING PROTEIN"/>
    <property type="match status" value="1"/>
</dbReference>
<name>A0A918QAP0_9BACT</name>
<proteinExistence type="predicted"/>
<dbReference type="Pfam" id="PF07920">
    <property type="entry name" value="DUF1684"/>
    <property type="match status" value="1"/>
</dbReference>
<dbReference type="RefSeq" id="WP_018476030.1">
    <property type="nucleotide sequence ID" value="NZ_BMWX01000009.1"/>
</dbReference>
<organism evidence="1 2">
    <name type="scientific">Echinicola pacifica</name>
    <dbReference type="NCBI Taxonomy" id="346377"/>
    <lineage>
        <taxon>Bacteria</taxon>
        <taxon>Pseudomonadati</taxon>
        <taxon>Bacteroidota</taxon>
        <taxon>Cytophagia</taxon>
        <taxon>Cytophagales</taxon>
        <taxon>Cyclobacteriaceae</taxon>
        <taxon>Echinicola</taxon>
    </lineage>
</organism>
<evidence type="ECO:0000313" key="2">
    <source>
        <dbReference type="Proteomes" id="UP000619457"/>
    </source>
</evidence>